<dbReference type="EMBL" id="MU806019">
    <property type="protein sequence ID" value="KAJ3842041.1"/>
    <property type="molecule type" value="Genomic_DNA"/>
</dbReference>
<dbReference type="Gene3D" id="3.90.228.10">
    <property type="match status" value="1"/>
</dbReference>
<gene>
    <name evidence="1" type="ORF">F5878DRAFT_608777</name>
</gene>
<evidence type="ECO:0008006" key="3">
    <source>
        <dbReference type="Google" id="ProtNLM"/>
    </source>
</evidence>
<keyword evidence="2" id="KW-1185">Reference proteome</keyword>
<dbReference type="Proteomes" id="UP001163846">
    <property type="component" value="Unassembled WGS sequence"/>
</dbReference>
<name>A0AA38UIB5_9AGAR</name>
<proteinExistence type="predicted"/>
<comment type="caution">
    <text evidence="1">The sequence shown here is derived from an EMBL/GenBank/DDBJ whole genome shotgun (WGS) entry which is preliminary data.</text>
</comment>
<evidence type="ECO:0000313" key="1">
    <source>
        <dbReference type="EMBL" id="KAJ3842041.1"/>
    </source>
</evidence>
<dbReference type="SUPFAM" id="SSF56399">
    <property type="entry name" value="ADP-ribosylation"/>
    <property type="match status" value="1"/>
</dbReference>
<evidence type="ECO:0000313" key="2">
    <source>
        <dbReference type="Proteomes" id="UP001163846"/>
    </source>
</evidence>
<organism evidence="1 2">
    <name type="scientific">Lentinula raphanica</name>
    <dbReference type="NCBI Taxonomy" id="153919"/>
    <lineage>
        <taxon>Eukaryota</taxon>
        <taxon>Fungi</taxon>
        <taxon>Dikarya</taxon>
        <taxon>Basidiomycota</taxon>
        <taxon>Agaricomycotina</taxon>
        <taxon>Agaricomycetes</taxon>
        <taxon>Agaricomycetidae</taxon>
        <taxon>Agaricales</taxon>
        <taxon>Marasmiineae</taxon>
        <taxon>Omphalotaceae</taxon>
        <taxon>Lentinula</taxon>
    </lineage>
</organism>
<sequence>MLSPPFALERSPQIHRDQASLPSHRVGCEFTIVETILVFPFVLLLFISSPIMASIVRNVVNWSAQHGRSSPQMQSDMCEVCGKRPKFVEKGHKHPYCGRTCASKTSQSSGKSSSPTTPITVNTTTAKTCLIPGCPYDAKFQGYCDPEHAMEAVKSGQAQGCDMCHDQPVSINIRASRGSSARKLCVGCNRALTGGTQLKELGNRDSQFQDVRKRFIQEWNVQGEALPTVNKVYQVIVPRDHLSRYAAHKKTLHKAQEMRTYHASLMLCDLGTKGPFICERQGCGICSVLRSSFETFAFGDKHQQGRFGPGIYTQMNPKLADKEATTITTSPYRIMVACDILVDADQEPISMDDEPAFTKTSDAIKAAYVIVYSM</sequence>
<dbReference type="AlphaFoldDB" id="A0AA38UIB5"/>
<protein>
    <recommendedName>
        <fullName evidence="3">PARP catalytic domain-containing protein</fullName>
    </recommendedName>
</protein>
<accession>A0AA38UIB5</accession>
<reference evidence="1" key="1">
    <citation type="submission" date="2022-08" db="EMBL/GenBank/DDBJ databases">
        <authorList>
            <consortium name="DOE Joint Genome Institute"/>
            <person name="Min B."/>
            <person name="Riley R."/>
            <person name="Sierra-Patev S."/>
            <person name="Naranjo-Ortiz M."/>
            <person name="Looney B."/>
            <person name="Konkel Z."/>
            <person name="Slot J.C."/>
            <person name="Sakamoto Y."/>
            <person name="Steenwyk J.L."/>
            <person name="Rokas A."/>
            <person name="Carro J."/>
            <person name="Camarero S."/>
            <person name="Ferreira P."/>
            <person name="Molpeceres G."/>
            <person name="Ruiz-Duenas F.J."/>
            <person name="Serrano A."/>
            <person name="Henrissat B."/>
            <person name="Drula E."/>
            <person name="Hughes K.W."/>
            <person name="Mata J.L."/>
            <person name="Ishikawa N.K."/>
            <person name="Vargas-Isla R."/>
            <person name="Ushijima S."/>
            <person name="Smith C.A."/>
            <person name="Ahrendt S."/>
            <person name="Andreopoulos W."/>
            <person name="He G."/>
            <person name="Labutti K."/>
            <person name="Lipzen A."/>
            <person name="Ng V."/>
            <person name="Sandor L."/>
            <person name="Barry K."/>
            <person name="Martinez A.T."/>
            <person name="Xiao Y."/>
            <person name="Gibbons J.G."/>
            <person name="Terashima K."/>
            <person name="Hibbett D.S."/>
            <person name="Grigoriev I.V."/>
        </authorList>
    </citation>
    <scope>NUCLEOTIDE SEQUENCE</scope>
    <source>
        <strain evidence="1">TFB9207</strain>
    </source>
</reference>